<evidence type="ECO:0000313" key="4">
    <source>
        <dbReference type="Proteomes" id="UP000502721"/>
    </source>
</evidence>
<dbReference type="GO" id="GO:0008270">
    <property type="term" value="F:zinc ion binding"/>
    <property type="evidence" value="ECO:0007669"/>
    <property type="project" value="UniProtKB-KW"/>
</dbReference>
<keyword evidence="1" id="KW-0863">Zinc-finger</keyword>
<dbReference type="PROSITE" id="PS01282">
    <property type="entry name" value="BIR_REPEAT_1"/>
    <property type="match status" value="1"/>
</dbReference>
<reference evidence="3" key="1">
    <citation type="submission" date="2018-05" db="EMBL/GenBank/DDBJ databases">
        <title>Genome sequence and analysis of Cyclophragma undans nucleopolyhedrovirus: a distinct group I alphabaculovirus.</title>
        <authorList>
            <person name="Zhu Z."/>
            <person name="Yin F."/>
            <person name="Liu X."/>
            <person name="Hou D."/>
            <person name="Wang J."/>
            <person name="Zhang L."/>
            <person name="Arif B."/>
            <person name="Wang H."/>
            <person name="Deng F."/>
            <person name="Hu Z."/>
        </authorList>
    </citation>
    <scope>NUCLEOTIDE SEQUENCE [LARGE SCALE GENOMIC DNA]</scope>
    <source>
        <strain evidence="3">Whiov</strain>
    </source>
</reference>
<dbReference type="SUPFAM" id="SSF57924">
    <property type="entry name" value="Inhibitor of apoptosis (IAP) repeat"/>
    <property type="match status" value="2"/>
</dbReference>
<dbReference type="GeneID" id="65101941"/>
<dbReference type="PROSITE" id="PS50143">
    <property type="entry name" value="BIR_REPEAT_2"/>
    <property type="match status" value="2"/>
</dbReference>
<evidence type="ECO:0000313" key="3">
    <source>
        <dbReference type="EMBL" id="AOT85579.1"/>
    </source>
</evidence>
<keyword evidence="4" id="KW-1185">Reference proteome</keyword>
<dbReference type="Proteomes" id="UP000502721">
    <property type="component" value="Segment"/>
</dbReference>
<sequence length="315" mass="35721">MNDADAQIFAPVYLINVCETMQHNIEHLFETLVDRHNSFENYPINDTEFINNLIVNGFKYNQIDDHVVCQYCDVEIGNWSANDRIEYVHAALSPHCLYARKAVQHSDASAPPFDTIEAIAAAVAPCPTKTILIKRGKIKCMYSCMSNVQARVNTFADHWPAVLRGLVTDIADAGLFYNGRGDETVCFFCDCRVHEWHAGDDAWRRHALANSQCYFLVSVKGAEFCNNLNIAVSTNFKNEDDSGGDDDDDADNNNDSKRVDDATYHVCTVCWERQRDAVLLPCRHFCICVQCYFGLRDKCPTCRQEVVDFIKVFVT</sequence>
<dbReference type="PANTHER" id="PTHR10044:SF139">
    <property type="entry name" value="DEATH-ASSOCIATED INHIBITOR OF APOPTOSIS 2"/>
    <property type="match status" value="1"/>
</dbReference>
<dbReference type="InterPro" id="IPR001841">
    <property type="entry name" value="Znf_RING"/>
</dbReference>
<evidence type="ECO:0000256" key="1">
    <source>
        <dbReference type="PROSITE-ProRule" id="PRU00175"/>
    </source>
</evidence>
<dbReference type="PROSITE" id="PS50089">
    <property type="entry name" value="ZF_RING_2"/>
    <property type="match status" value="1"/>
</dbReference>
<dbReference type="Pfam" id="PF00653">
    <property type="entry name" value="BIR"/>
    <property type="match status" value="2"/>
</dbReference>
<dbReference type="KEGG" id="vg:65101941"/>
<dbReference type="SMART" id="SM00184">
    <property type="entry name" value="RING"/>
    <property type="match status" value="1"/>
</dbReference>
<dbReference type="PANTHER" id="PTHR10044">
    <property type="entry name" value="INHIBITOR OF APOPTOSIS"/>
    <property type="match status" value="1"/>
</dbReference>
<protein>
    <submittedName>
        <fullName evidence="3">Iap1</fullName>
    </submittedName>
</protein>
<dbReference type="InterPro" id="IPR001370">
    <property type="entry name" value="BIR_rpt"/>
</dbReference>
<keyword evidence="1" id="KW-0862">Zinc</keyword>
<dbReference type="SMART" id="SM00238">
    <property type="entry name" value="BIR"/>
    <property type="match status" value="2"/>
</dbReference>
<dbReference type="Gene3D" id="1.10.1170.10">
    <property type="entry name" value="Inhibitor Of Apoptosis Protein (2mihbC-IAP-1), Chain A"/>
    <property type="match status" value="2"/>
</dbReference>
<dbReference type="RefSeq" id="YP_010086723.1">
    <property type="nucleotide sequence ID" value="NC_055467.1"/>
</dbReference>
<dbReference type="Pfam" id="PF13920">
    <property type="entry name" value="zf-C3HC4_3"/>
    <property type="match status" value="1"/>
</dbReference>
<dbReference type="CDD" id="cd00022">
    <property type="entry name" value="BIR"/>
    <property type="match status" value="2"/>
</dbReference>
<keyword evidence="1" id="KW-0479">Metal-binding</keyword>
<dbReference type="InterPro" id="IPR013083">
    <property type="entry name" value="Znf_RING/FYVE/PHD"/>
</dbReference>
<dbReference type="Gene3D" id="3.30.40.10">
    <property type="entry name" value="Zinc/RING finger domain, C3HC4 (zinc finger)"/>
    <property type="match status" value="1"/>
</dbReference>
<dbReference type="EMBL" id="KT957089">
    <property type="protein sequence ID" value="AOT85579.1"/>
    <property type="molecule type" value="Genomic_DNA"/>
</dbReference>
<organism evidence="3 4">
    <name type="scientific">Cyclophragma undans nucleopolyhedrovirus</name>
    <dbReference type="NCBI Taxonomy" id="1906244"/>
    <lineage>
        <taxon>Viruses</taxon>
        <taxon>Viruses incertae sedis</taxon>
        <taxon>Naldaviricetes</taxon>
        <taxon>Lefavirales</taxon>
        <taxon>Baculoviridae</taxon>
        <taxon>Alphabaculovirus</taxon>
        <taxon>Alphabaculovirus cycundantis</taxon>
    </lineage>
</organism>
<name>A0A288QW30_9ABAC</name>
<dbReference type="CDD" id="cd16649">
    <property type="entry name" value="mRING-HC-C3HC5_CGRF1-like"/>
    <property type="match status" value="1"/>
</dbReference>
<feature type="domain" description="RING-type" evidence="2">
    <location>
        <begin position="267"/>
        <end position="303"/>
    </location>
</feature>
<proteinExistence type="predicted"/>
<accession>A0A288QW30</accession>
<evidence type="ECO:0000259" key="2">
    <source>
        <dbReference type="PROSITE" id="PS50089"/>
    </source>
</evidence>
<dbReference type="InterPro" id="IPR050784">
    <property type="entry name" value="IAP"/>
</dbReference>